<dbReference type="InterPro" id="IPR021848">
    <property type="entry name" value="HODM_asu-like"/>
</dbReference>
<dbReference type="AlphaFoldDB" id="A0A4C2EAA0"/>
<evidence type="ECO:0000313" key="1">
    <source>
        <dbReference type="EMBL" id="GCF01105.1"/>
    </source>
</evidence>
<comment type="caution">
    <text evidence="1">The sequence shown here is derived from an EMBL/GenBank/DDBJ whole genome shotgun (WGS) entry which is preliminary data.</text>
</comment>
<protein>
    <submittedName>
        <fullName evidence="1">Uncharacterized protein</fullName>
    </submittedName>
</protein>
<reference evidence="1 2" key="1">
    <citation type="submission" date="2019-01" db="EMBL/GenBank/DDBJ databases">
        <title>Draft Genome Sequencing of Zygosaccharomyces mellis Ca-7.</title>
        <authorList>
            <person name="Shiwa Y."/>
            <person name="Kanesaki Y."/>
            <person name="Ishige T."/>
            <person name="Mura K."/>
            <person name="Hori T."/>
            <person name="Tamura T."/>
        </authorList>
    </citation>
    <scope>NUCLEOTIDE SEQUENCE [LARGE SCALE GENOMIC DNA]</scope>
    <source>
        <strain evidence="1 2">Ca-7</strain>
    </source>
</reference>
<evidence type="ECO:0000313" key="2">
    <source>
        <dbReference type="Proteomes" id="UP000301737"/>
    </source>
</evidence>
<dbReference type="Pfam" id="PF11927">
    <property type="entry name" value="HODM_asu-like"/>
    <property type="match status" value="1"/>
</dbReference>
<gene>
    <name evidence="1" type="ORF">ZYGM_002245</name>
</gene>
<accession>A0A4C2EAA0</accession>
<proteinExistence type="predicted"/>
<keyword evidence="2" id="KW-1185">Reference proteome</keyword>
<dbReference type="EMBL" id="BIMX01000026">
    <property type="protein sequence ID" value="GCF01105.1"/>
    <property type="molecule type" value="Genomic_DNA"/>
</dbReference>
<sequence>MLEFNLSYIFGKHVTAPILIWFLWQLFKEFTKGKYSVATKTQDDCEIRYTIPETTKSWEPIKLMREQVVPIKEEEKENYQLWEETEPYPYKPFKPGEHKLTMDVSTIPISYWVVMDKSYKDHILKKWNILVTDYEDVVFHLDPVMINAESGKTVSQEKMNTEIIITEDDVHHADETLCELYSNLVSYLVCRFPQYFRVVLGPGTTPGALYNTILGEYHPVDPVLYLKLSSDVPSCVNYECFNTHVIPESLTKNLDVLKDEVGYRVLISCDKTRRAHELILAMTRLVEDDLTLLSGNTAGQYNDEVILYSGIFAFGSGFNPRSKFLRPLTQIHGPVPGYKNHLQSPMNRFFARLKPNKLAYRVNYAFQKHGRFYSQSRMTNNPATEKLSGGDAMHYRSERQTLIKLKTTEGRDTLVFGLKTYLLNFREEILRNSFYSQPHIMEELRQAVMGINGTFGKYKGKTQWGAPLMEIIEQHQRTNQVH</sequence>
<organism evidence="1 2">
    <name type="scientific">Zygosaccharomyces mellis</name>
    <dbReference type="NCBI Taxonomy" id="42258"/>
    <lineage>
        <taxon>Eukaryota</taxon>
        <taxon>Fungi</taxon>
        <taxon>Dikarya</taxon>
        <taxon>Ascomycota</taxon>
        <taxon>Saccharomycotina</taxon>
        <taxon>Saccharomycetes</taxon>
        <taxon>Saccharomycetales</taxon>
        <taxon>Saccharomycetaceae</taxon>
        <taxon>Zygosaccharomyces</taxon>
    </lineage>
</organism>
<dbReference type="Proteomes" id="UP000301737">
    <property type="component" value="Unassembled WGS sequence"/>
</dbReference>
<name>A0A4C2EAA0_9SACH</name>
<dbReference type="OrthoDB" id="5043642at2759"/>